<keyword evidence="1" id="KW-0812">Transmembrane</keyword>
<comment type="caution">
    <text evidence="2">The sequence shown here is derived from an EMBL/GenBank/DDBJ whole genome shotgun (WGS) entry which is preliminary data.</text>
</comment>
<evidence type="ECO:0000313" key="2">
    <source>
        <dbReference type="EMBL" id="HHX99562.1"/>
    </source>
</evidence>
<reference evidence="2 3" key="1">
    <citation type="journal article" date="2020" name="Biotechnol. Biofuels">
        <title>New insights from the biogas microbiome by comprehensive genome-resolved metagenomics of nearly 1600 species originating from multiple anaerobic digesters.</title>
        <authorList>
            <person name="Campanaro S."/>
            <person name="Treu L."/>
            <person name="Rodriguez-R L.M."/>
            <person name="Kovalovszki A."/>
            <person name="Ziels R.M."/>
            <person name="Maus I."/>
            <person name="Zhu X."/>
            <person name="Kougias P.G."/>
            <person name="Basile A."/>
            <person name="Luo G."/>
            <person name="Schluter A."/>
            <person name="Konstantinidis K.T."/>
            <person name="Angelidaki I."/>
        </authorList>
    </citation>
    <scope>NUCLEOTIDE SEQUENCE [LARGE SCALE GENOMIC DNA]</scope>
    <source>
        <strain evidence="2">AS05jafATM_89</strain>
    </source>
</reference>
<feature type="transmembrane region" description="Helical" evidence="1">
    <location>
        <begin position="21"/>
        <end position="43"/>
    </location>
</feature>
<proteinExistence type="predicted"/>
<organism evidence="2 3">
    <name type="scientific">Candidatus Dojkabacteria bacterium</name>
    <dbReference type="NCBI Taxonomy" id="2099670"/>
    <lineage>
        <taxon>Bacteria</taxon>
        <taxon>Candidatus Dojkabacteria</taxon>
    </lineage>
</organism>
<dbReference type="Proteomes" id="UP000576550">
    <property type="component" value="Unassembled WGS sequence"/>
</dbReference>
<protein>
    <submittedName>
        <fullName evidence="2">Uncharacterized protein</fullName>
    </submittedName>
</protein>
<dbReference type="EMBL" id="DUTP01000005">
    <property type="protein sequence ID" value="HHX99562.1"/>
    <property type="molecule type" value="Genomic_DNA"/>
</dbReference>
<dbReference type="AlphaFoldDB" id="A0A832QFI8"/>
<sequence>MSKKVEKNKLQKIVDTLPNPKILTILAIAIIIGVTIYLIILLFNLK</sequence>
<evidence type="ECO:0000313" key="3">
    <source>
        <dbReference type="Proteomes" id="UP000576550"/>
    </source>
</evidence>
<keyword evidence="1" id="KW-0472">Membrane</keyword>
<evidence type="ECO:0000256" key="1">
    <source>
        <dbReference type="SAM" id="Phobius"/>
    </source>
</evidence>
<accession>A0A832QFI8</accession>
<gene>
    <name evidence="2" type="ORF">GX533_02720</name>
</gene>
<name>A0A832QFI8_9BACT</name>
<keyword evidence="1" id="KW-1133">Transmembrane helix</keyword>